<feature type="transmembrane region" description="Helical" evidence="1">
    <location>
        <begin position="91"/>
        <end position="111"/>
    </location>
</feature>
<keyword evidence="1" id="KW-0812">Transmembrane</keyword>
<name>A0A2T0N4Z3_9ACTN</name>
<accession>A0A2T0N4Z3</accession>
<sequence>MTRPPRVPTVWTRRLQLTTAAASAVFTLGTAAQNFVVIDLGMIEHSMRLAGLAPAQAAAQAPGLLLFLRAVGVLFIAGNAIGLLAPRGRAWVFWMVLAVNVGQASGPFGMIPAEVYRASIDLYGPAGLLPTAITDGGAVLLALALLASLIRYRAPWARATV</sequence>
<feature type="transmembrane region" description="Helical" evidence="1">
    <location>
        <begin position="131"/>
        <end position="150"/>
    </location>
</feature>
<dbReference type="AlphaFoldDB" id="A0A2T0N4Z3"/>
<evidence type="ECO:0000256" key="1">
    <source>
        <dbReference type="SAM" id="Phobius"/>
    </source>
</evidence>
<keyword evidence="3" id="KW-1185">Reference proteome</keyword>
<reference evidence="2 3" key="1">
    <citation type="submission" date="2018-03" db="EMBL/GenBank/DDBJ databases">
        <title>Genomic Encyclopedia of Type Strains, Phase III (KMG-III): the genomes of soil and plant-associated and newly described type strains.</title>
        <authorList>
            <person name="Whitman W."/>
        </authorList>
    </citation>
    <scope>NUCLEOTIDE SEQUENCE [LARGE SCALE GENOMIC DNA]</scope>
    <source>
        <strain evidence="2 3">CGMCC 4.7104</strain>
    </source>
</reference>
<protein>
    <recommendedName>
        <fullName evidence="4">DoxX-like protein</fullName>
    </recommendedName>
</protein>
<evidence type="ECO:0000313" key="3">
    <source>
        <dbReference type="Proteomes" id="UP000238312"/>
    </source>
</evidence>
<evidence type="ECO:0000313" key="2">
    <source>
        <dbReference type="EMBL" id="PRX67439.1"/>
    </source>
</evidence>
<dbReference type="Proteomes" id="UP000238312">
    <property type="component" value="Unassembled WGS sequence"/>
</dbReference>
<keyword evidence="1" id="KW-0472">Membrane</keyword>
<dbReference type="OrthoDB" id="3543536at2"/>
<organism evidence="2 3">
    <name type="scientific">Nonomuraea fuscirosea</name>
    <dbReference type="NCBI Taxonomy" id="1291556"/>
    <lineage>
        <taxon>Bacteria</taxon>
        <taxon>Bacillati</taxon>
        <taxon>Actinomycetota</taxon>
        <taxon>Actinomycetes</taxon>
        <taxon>Streptosporangiales</taxon>
        <taxon>Streptosporangiaceae</taxon>
        <taxon>Nonomuraea</taxon>
    </lineage>
</organism>
<proteinExistence type="predicted"/>
<dbReference type="EMBL" id="PVNG01000004">
    <property type="protein sequence ID" value="PRX67439.1"/>
    <property type="molecule type" value="Genomic_DNA"/>
</dbReference>
<comment type="caution">
    <text evidence="2">The sequence shown here is derived from an EMBL/GenBank/DDBJ whole genome shotgun (WGS) entry which is preliminary data.</text>
</comment>
<dbReference type="RefSeq" id="WP_106237505.1">
    <property type="nucleotide sequence ID" value="NZ_PVNG01000004.1"/>
</dbReference>
<evidence type="ECO:0008006" key="4">
    <source>
        <dbReference type="Google" id="ProtNLM"/>
    </source>
</evidence>
<keyword evidence="1" id="KW-1133">Transmembrane helix</keyword>
<gene>
    <name evidence="2" type="ORF">B0I32_104195</name>
</gene>
<feature type="transmembrane region" description="Helical" evidence="1">
    <location>
        <begin position="64"/>
        <end position="84"/>
    </location>
</feature>